<evidence type="ECO:0000256" key="1">
    <source>
        <dbReference type="ARBA" id="ARBA00025604"/>
    </source>
</evidence>
<dbReference type="SMART" id="SM00316">
    <property type="entry name" value="S1"/>
    <property type="match status" value="4"/>
</dbReference>
<comment type="function">
    <text evidence="1">Binds mRNA; thus facilitating recognition of the initiation point. It is needed to translate mRNA with a short Shine-Dalgarno (SD) purine-rich sequence.</text>
</comment>
<dbReference type="PRINTS" id="PR00681">
    <property type="entry name" value="RIBOSOMALS1"/>
</dbReference>
<dbReference type="PANTHER" id="PTHR47559">
    <property type="entry name" value="OS03G0844900 PROTEIN"/>
    <property type="match status" value="1"/>
</dbReference>
<gene>
    <name evidence="3" type="ORF">A2569_01405</name>
</gene>
<dbReference type="InterPro" id="IPR035104">
    <property type="entry name" value="Ribosomal_protein_S1-like"/>
</dbReference>
<dbReference type="PROSITE" id="PS50126">
    <property type="entry name" value="S1"/>
    <property type="match status" value="4"/>
</dbReference>
<comment type="caution">
    <text evidence="3">The sequence shown here is derived from an EMBL/GenBank/DDBJ whole genome shotgun (WGS) entry which is preliminary data.</text>
</comment>
<dbReference type="InterPro" id="IPR003029">
    <property type="entry name" value="S1_domain"/>
</dbReference>
<dbReference type="STRING" id="1802440.A2569_01405"/>
<dbReference type="Pfam" id="PF00575">
    <property type="entry name" value="S1"/>
    <property type="match status" value="3"/>
</dbReference>
<dbReference type="InterPro" id="IPR052757">
    <property type="entry name" value="Ribosomal_protein_S1"/>
</dbReference>
<dbReference type="PANTHER" id="PTHR47559:SF1">
    <property type="entry name" value="OS03G0844900 PROTEIN"/>
    <property type="match status" value="1"/>
</dbReference>
<dbReference type="AlphaFoldDB" id="A0A1G2QJN2"/>
<feature type="domain" description="S1 motif" evidence="2">
    <location>
        <begin position="115"/>
        <end position="193"/>
    </location>
</feature>
<sequence length="367" mass="40756">MATEFQQDTENSYRLMEALVKNCPALPEPGALIEGTVIGRGKMALYVDLAPFGTGIIFGREYLNARDVIKKTNPGDKITAKIVEAEGEDGYIELSLKEAKQAQFWAIAEEAIKNKTLFELYVKDANKGGLILEWQGVDGFIPASQLKSEHYPRIEDGDKEKIVDELRKLIGEKISVVMIGADPKENKLIFSEKDTDAKSREEMVSHYRVGDVVDGEITGAVDFGVFVKVEEGLEGLVHISEMDWALVEDPRKMFTIGEKVKVKVIDVKEGKISLSIKALKPNPWVDAAEKYKKGDTVKGVVIRFNKYGALVSIEEGVAGLVHISEFGSEEKLREKLSLGKSANFRINIFEPKDQKLTLSFIEFAAPV</sequence>
<dbReference type="SUPFAM" id="SSF50249">
    <property type="entry name" value="Nucleic acid-binding proteins"/>
    <property type="match status" value="4"/>
</dbReference>
<protein>
    <recommendedName>
        <fullName evidence="2">S1 motif domain-containing protein</fullName>
    </recommendedName>
</protein>
<feature type="domain" description="S1 motif" evidence="2">
    <location>
        <begin position="294"/>
        <end position="361"/>
    </location>
</feature>
<dbReference type="InterPro" id="IPR012340">
    <property type="entry name" value="NA-bd_OB-fold"/>
</dbReference>
<accession>A0A1G2QJN2</accession>
<dbReference type="Proteomes" id="UP000177090">
    <property type="component" value="Unassembled WGS sequence"/>
</dbReference>
<dbReference type="FunFam" id="2.40.50.140:FF:000103">
    <property type="entry name" value="protein RRP5 homolog"/>
    <property type="match status" value="1"/>
</dbReference>
<reference evidence="3 4" key="1">
    <citation type="journal article" date="2016" name="Nat. Commun.">
        <title>Thousands of microbial genomes shed light on interconnected biogeochemical processes in an aquifer system.</title>
        <authorList>
            <person name="Anantharaman K."/>
            <person name="Brown C.T."/>
            <person name="Hug L.A."/>
            <person name="Sharon I."/>
            <person name="Castelle C.J."/>
            <person name="Probst A.J."/>
            <person name="Thomas B.C."/>
            <person name="Singh A."/>
            <person name="Wilkins M.J."/>
            <person name="Karaoz U."/>
            <person name="Brodie E.L."/>
            <person name="Williams K.H."/>
            <person name="Hubbard S.S."/>
            <person name="Banfield J.F."/>
        </authorList>
    </citation>
    <scope>NUCLEOTIDE SEQUENCE [LARGE SCALE GENOMIC DNA]</scope>
</reference>
<evidence type="ECO:0000259" key="2">
    <source>
        <dbReference type="PROSITE" id="PS50126"/>
    </source>
</evidence>
<dbReference type="Gene3D" id="2.40.50.140">
    <property type="entry name" value="Nucleic acid-binding proteins"/>
    <property type="match status" value="4"/>
</dbReference>
<dbReference type="EMBL" id="MHTL01000017">
    <property type="protein sequence ID" value="OHA60202.1"/>
    <property type="molecule type" value="Genomic_DNA"/>
</dbReference>
<evidence type="ECO:0000313" key="3">
    <source>
        <dbReference type="EMBL" id="OHA60202.1"/>
    </source>
</evidence>
<dbReference type="GO" id="GO:0003676">
    <property type="term" value="F:nucleic acid binding"/>
    <property type="evidence" value="ECO:0007669"/>
    <property type="project" value="InterPro"/>
</dbReference>
<proteinExistence type="predicted"/>
<dbReference type="CDD" id="cd00164">
    <property type="entry name" value="S1_like"/>
    <property type="match status" value="1"/>
</dbReference>
<feature type="domain" description="S1 motif" evidence="2">
    <location>
        <begin position="210"/>
        <end position="277"/>
    </location>
</feature>
<evidence type="ECO:0000313" key="4">
    <source>
        <dbReference type="Proteomes" id="UP000177090"/>
    </source>
</evidence>
<feature type="domain" description="S1 motif" evidence="2">
    <location>
        <begin position="30"/>
        <end position="97"/>
    </location>
</feature>
<organism evidence="3 4">
    <name type="scientific">Candidatus Vogelbacteria bacterium RIFOXYD1_FULL_51_18</name>
    <dbReference type="NCBI Taxonomy" id="1802440"/>
    <lineage>
        <taxon>Bacteria</taxon>
        <taxon>Candidatus Vogeliibacteriota</taxon>
    </lineage>
</organism>
<name>A0A1G2QJN2_9BACT</name>